<keyword evidence="5" id="KW-1185">Reference proteome</keyword>
<organism evidence="4 5">
    <name type="scientific">Lichtheimia corymbifera JMRC:FSU:9682</name>
    <dbReference type="NCBI Taxonomy" id="1263082"/>
    <lineage>
        <taxon>Eukaryota</taxon>
        <taxon>Fungi</taxon>
        <taxon>Fungi incertae sedis</taxon>
        <taxon>Mucoromycota</taxon>
        <taxon>Mucoromycotina</taxon>
        <taxon>Mucoromycetes</taxon>
        <taxon>Mucorales</taxon>
        <taxon>Lichtheimiaceae</taxon>
        <taxon>Lichtheimia</taxon>
    </lineage>
</organism>
<gene>
    <name evidence="4" type="ORF">LCOR_10682.1</name>
</gene>
<evidence type="ECO:0000313" key="4">
    <source>
        <dbReference type="EMBL" id="CDH59881.1"/>
    </source>
</evidence>
<keyword evidence="1" id="KW-0479">Metal-binding</keyword>
<evidence type="ECO:0000256" key="2">
    <source>
        <dbReference type="SAM" id="MobiDB-lite"/>
    </source>
</evidence>
<feature type="domain" description="CCHC-type" evidence="3">
    <location>
        <begin position="28"/>
        <end position="43"/>
    </location>
</feature>
<accession>A0A068SF35</accession>
<dbReference type="AlphaFoldDB" id="A0A068SF35"/>
<reference evidence="4" key="1">
    <citation type="submission" date="2013-08" db="EMBL/GenBank/DDBJ databases">
        <title>Gene expansion shapes genome architecture in the human pathogen Lichtheimia corymbifera: an evolutionary genomics analysis in the ancient terrestrial Mucorales (Mucoromycotina).</title>
        <authorList>
            <person name="Schwartze V.U."/>
            <person name="Winter S."/>
            <person name="Shelest E."/>
            <person name="Marcet-Houben M."/>
            <person name="Horn F."/>
            <person name="Wehner S."/>
            <person name="Hoffmann K."/>
            <person name="Riege K."/>
            <person name="Sammeth M."/>
            <person name="Nowrousian M."/>
            <person name="Valiante V."/>
            <person name="Linde J."/>
            <person name="Jacobsen I.D."/>
            <person name="Marz M."/>
            <person name="Brakhage A.A."/>
            <person name="Gabaldon T."/>
            <person name="Bocker S."/>
            <person name="Voigt K."/>
        </authorList>
    </citation>
    <scope>NUCLEOTIDE SEQUENCE [LARGE SCALE GENOMIC DNA]</scope>
    <source>
        <strain evidence="4">FSU 9682</strain>
    </source>
</reference>
<dbReference type="Proteomes" id="UP000027586">
    <property type="component" value="Unassembled WGS sequence"/>
</dbReference>
<keyword evidence="1" id="KW-0863">Zinc-finger</keyword>
<feature type="compositionally biased region" description="Low complexity" evidence="2">
    <location>
        <begin position="59"/>
        <end position="80"/>
    </location>
</feature>
<dbReference type="OrthoDB" id="2264205at2759"/>
<feature type="region of interest" description="Disordered" evidence="2">
    <location>
        <begin position="48"/>
        <end position="80"/>
    </location>
</feature>
<dbReference type="PROSITE" id="PS50158">
    <property type="entry name" value="ZF_CCHC"/>
    <property type="match status" value="1"/>
</dbReference>
<sequence>MPLHCLHCHESGHSLSSCPSHPSQRRPCWSCGQNGHRAAKCPNRRPIVVKPITDPPMSPSSSTSTATSHSSESDVSMLSSDYSPLEAHNDMIISDYISKYRSDDAKPTTELYKPAMPTDTFDSTVRKYPMSDEAKKILRILPTSVAIKLRLHGQPFPSATISSVSSGSVSSTMFKDT</sequence>
<dbReference type="InterPro" id="IPR036875">
    <property type="entry name" value="Znf_CCHC_sf"/>
</dbReference>
<dbReference type="Pfam" id="PF00098">
    <property type="entry name" value="zf-CCHC"/>
    <property type="match status" value="1"/>
</dbReference>
<keyword evidence="1" id="KW-0862">Zinc</keyword>
<evidence type="ECO:0000313" key="5">
    <source>
        <dbReference type="Proteomes" id="UP000027586"/>
    </source>
</evidence>
<dbReference type="InterPro" id="IPR001878">
    <property type="entry name" value="Znf_CCHC"/>
</dbReference>
<evidence type="ECO:0000256" key="1">
    <source>
        <dbReference type="PROSITE-ProRule" id="PRU00047"/>
    </source>
</evidence>
<comment type="caution">
    <text evidence="4">The sequence shown here is derived from an EMBL/GenBank/DDBJ whole genome shotgun (WGS) entry which is preliminary data.</text>
</comment>
<dbReference type="Gene3D" id="4.10.60.10">
    <property type="entry name" value="Zinc finger, CCHC-type"/>
    <property type="match status" value="1"/>
</dbReference>
<dbReference type="STRING" id="1263082.A0A068SF35"/>
<dbReference type="GO" id="GO:0003676">
    <property type="term" value="F:nucleic acid binding"/>
    <property type="evidence" value="ECO:0007669"/>
    <property type="project" value="InterPro"/>
</dbReference>
<name>A0A068SF35_9FUNG</name>
<dbReference type="VEuPathDB" id="FungiDB:LCOR_10682.1"/>
<dbReference type="SMART" id="SM00343">
    <property type="entry name" value="ZnF_C2HC"/>
    <property type="match status" value="2"/>
</dbReference>
<proteinExistence type="predicted"/>
<dbReference type="GO" id="GO:0008270">
    <property type="term" value="F:zinc ion binding"/>
    <property type="evidence" value="ECO:0007669"/>
    <property type="project" value="UniProtKB-KW"/>
</dbReference>
<dbReference type="EMBL" id="CBTN010000077">
    <property type="protein sequence ID" value="CDH59881.1"/>
    <property type="molecule type" value="Genomic_DNA"/>
</dbReference>
<evidence type="ECO:0000259" key="3">
    <source>
        <dbReference type="PROSITE" id="PS50158"/>
    </source>
</evidence>
<dbReference type="SUPFAM" id="SSF57756">
    <property type="entry name" value="Retrovirus zinc finger-like domains"/>
    <property type="match status" value="1"/>
</dbReference>
<protein>
    <recommendedName>
        <fullName evidence="3">CCHC-type domain-containing protein</fullName>
    </recommendedName>
</protein>